<evidence type="ECO:0000313" key="1">
    <source>
        <dbReference type="EMBL" id="PSR26967.1"/>
    </source>
</evidence>
<evidence type="ECO:0000313" key="2">
    <source>
        <dbReference type="Proteomes" id="UP000242705"/>
    </source>
</evidence>
<dbReference type="RefSeq" id="WP_020376401.1">
    <property type="nucleotide sequence ID" value="NZ_LGRO01000002.1"/>
</dbReference>
<sequence length="64" mass="7449">MQHLIFAVDSLEAAMELKDMLWEQLEVRGEVELIPQEHSKYRLNVISEKTLSTQQLEKLPGKLI</sequence>
<dbReference type="OrthoDB" id="2085347at2"/>
<dbReference type="Proteomes" id="UP000242705">
    <property type="component" value="Unassembled WGS sequence"/>
</dbReference>
<accession>A0A1R0IST0</accession>
<dbReference type="AlphaFoldDB" id="A0A1R0IST0"/>
<name>A0A1R0IST0_SULTH</name>
<dbReference type="EMBL" id="PXYX01000017">
    <property type="protein sequence ID" value="PSR26967.1"/>
    <property type="molecule type" value="Genomic_DNA"/>
</dbReference>
<comment type="caution">
    <text evidence="1">The sequence shown here is derived from an EMBL/GenBank/DDBJ whole genome shotgun (WGS) entry which is preliminary data.</text>
</comment>
<reference evidence="1 2" key="1">
    <citation type="journal article" date="2014" name="BMC Genomics">
        <title>Comparison of environmental and isolate Sulfobacillus genomes reveals diverse carbon, sulfur, nitrogen, and hydrogen metabolisms.</title>
        <authorList>
            <person name="Justice N.B."/>
            <person name="Norman A."/>
            <person name="Brown C.T."/>
            <person name="Singh A."/>
            <person name="Thomas B.C."/>
            <person name="Banfield J.F."/>
        </authorList>
    </citation>
    <scope>NUCLEOTIDE SEQUENCE [LARGE SCALE GENOMIC DNA]</scope>
    <source>
        <strain evidence="1">AMDSBA5</strain>
    </source>
</reference>
<organism evidence="1 2">
    <name type="scientific">Sulfobacillus thermosulfidooxidans</name>
    <dbReference type="NCBI Taxonomy" id="28034"/>
    <lineage>
        <taxon>Bacteria</taxon>
        <taxon>Bacillati</taxon>
        <taxon>Bacillota</taxon>
        <taxon>Clostridia</taxon>
        <taxon>Eubacteriales</taxon>
        <taxon>Clostridiales Family XVII. Incertae Sedis</taxon>
        <taxon>Sulfobacillus</taxon>
    </lineage>
</organism>
<protein>
    <submittedName>
        <fullName evidence="1">Uncharacterized protein</fullName>
    </submittedName>
</protein>
<proteinExistence type="predicted"/>
<gene>
    <name evidence="1" type="ORF">C7B47_09535</name>
</gene>